<feature type="transmembrane region" description="Helical" evidence="11">
    <location>
        <begin position="315"/>
        <end position="332"/>
    </location>
</feature>
<keyword evidence="6 11" id="KW-0472">Membrane</keyword>
<keyword evidence="5" id="KW-0406">Ion transport</keyword>
<feature type="transmembrane region" description="Helical" evidence="11">
    <location>
        <begin position="109"/>
        <end position="128"/>
    </location>
</feature>
<dbReference type="PRINTS" id="PR00762">
    <property type="entry name" value="CLCHANNEL"/>
</dbReference>
<keyword evidence="10" id="KW-0129">CBS domain</keyword>
<evidence type="ECO:0000313" key="14">
    <source>
        <dbReference type="Proteomes" id="UP001500657"/>
    </source>
</evidence>
<dbReference type="PANTHER" id="PTHR43427">
    <property type="entry name" value="CHLORIDE CHANNEL PROTEIN CLC-E"/>
    <property type="match status" value="1"/>
</dbReference>
<dbReference type="Proteomes" id="UP001500657">
    <property type="component" value="Unassembled WGS sequence"/>
</dbReference>
<dbReference type="PANTHER" id="PTHR43427:SF6">
    <property type="entry name" value="CHLORIDE CHANNEL PROTEIN CLC-E"/>
    <property type="match status" value="1"/>
</dbReference>
<accession>A0ABP3E6D5</accession>
<evidence type="ECO:0000256" key="8">
    <source>
        <dbReference type="ARBA" id="ARBA00023214"/>
    </source>
</evidence>
<dbReference type="Pfam" id="PF00654">
    <property type="entry name" value="Voltage_CLC"/>
    <property type="match status" value="1"/>
</dbReference>
<feature type="transmembrane region" description="Helical" evidence="11">
    <location>
        <begin position="276"/>
        <end position="295"/>
    </location>
</feature>
<reference evidence="14" key="1">
    <citation type="journal article" date="2019" name="Int. J. Syst. Evol. Microbiol.">
        <title>The Global Catalogue of Microorganisms (GCM) 10K type strain sequencing project: providing services to taxonomists for standard genome sequencing and annotation.</title>
        <authorList>
            <consortium name="The Broad Institute Genomics Platform"/>
            <consortium name="The Broad Institute Genome Sequencing Center for Infectious Disease"/>
            <person name="Wu L."/>
            <person name="Ma J."/>
        </authorList>
    </citation>
    <scope>NUCLEOTIDE SEQUENCE [LARGE SCALE GENOMIC DNA]</scope>
    <source>
        <strain evidence="14">JCM 16242</strain>
    </source>
</reference>
<gene>
    <name evidence="13" type="ORF">GCM10009126_15670</name>
</gene>
<evidence type="ECO:0000256" key="10">
    <source>
        <dbReference type="PROSITE-ProRule" id="PRU00703"/>
    </source>
</evidence>
<evidence type="ECO:0000256" key="11">
    <source>
        <dbReference type="SAM" id="Phobius"/>
    </source>
</evidence>
<dbReference type="CDD" id="cd02205">
    <property type="entry name" value="CBS_pair_SF"/>
    <property type="match status" value="1"/>
</dbReference>
<evidence type="ECO:0000256" key="1">
    <source>
        <dbReference type="ARBA" id="ARBA00004141"/>
    </source>
</evidence>
<protein>
    <submittedName>
        <fullName evidence="13">Chloride channel protein</fullName>
    </submittedName>
</protein>
<dbReference type="Pfam" id="PF00571">
    <property type="entry name" value="CBS"/>
    <property type="match status" value="2"/>
</dbReference>
<dbReference type="InterPro" id="IPR050368">
    <property type="entry name" value="ClC-type_chloride_channel"/>
</dbReference>
<keyword evidence="7" id="KW-0869">Chloride channel</keyword>
<dbReference type="InterPro" id="IPR046342">
    <property type="entry name" value="CBS_dom_sf"/>
</dbReference>
<keyword evidence="3 11" id="KW-0812">Transmembrane</keyword>
<dbReference type="CDD" id="cd00400">
    <property type="entry name" value="Voltage_gated_ClC"/>
    <property type="match status" value="1"/>
</dbReference>
<evidence type="ECO:0000256" key="9">
    <source>
        <dbReference type="ARBA" id="ARBA00023303"/>
    </source>
</evidence>
<evidence type="ECO:0000256" key="4">
    <source>
        <dbReference type="ARBA" id="ARBA00022989"/>
    </source>
</evidence>
<evidence type="ECO:0000256" key="2">
    <source>
        <dbReference type="ARBA" id="ARBA00022448"/>
    </source>
</evidence>
<sequence>MTNPDTSKAPGQADVRTVGSTDALPVAPALGLSLDAARMPRKSTLVTHRILLISVLAIALGVLAAWAAQLLMFMINLITDLVFYGRVSDVIGPTAREGSFVLSPAGNQLGAWVILVPAIGGLLAGIMARWGSRAIQGHGIPEAMEQILTNESNIPARMTWLKPVSSAFAIGTGGPFGAEGPIISTGGALGSLLGQLLHVTANERKVLLAAGAAAGMAAVFGAPVASLVLAVELLLFELRPRSLIPVALATVTAVGIRYATYGAAPVFPMPNVAEPGGLALISFVLVGGLVGFASVWVTKAVYGVEDLFAKLPIHWMWWPAIGALIAGFVGWIEPRTLGVGYDNIDALVQGHFGLTVLLSFGALKFISWVIALGSGTSGGTLAPLFMIGGSLGAVVGIGINHWVPGAHLDMGIAALVGMAAIFAGSSRALLTAVVFAFETTRQPAALLPLLGGCTAAYLISAVMMRNTIMTEKIARRGVRVPSEYAADYLDQVTVGAACARDVFSLRADQTLAEVRRWLGEGAPEAQHQGFPVVDASGKVCGVLTRRSLLDPQWHYTLTVGELVTRPPVTVKESHSLREAADHMVAEQVGRLIVVSQTAPHRLVGILTRGDILSAHARRLREARLKDRHIKLGKHRGSASHA</sequence>
<feature type="domain" description="CBS" evidence="12">
    <location>
        <begin position="563"/>
        <end position="621"/>
    </location>
</feature>
<name>A0ABP3E6D5_9GAMM</name>
<dbReference type="SUPFAM" id="SSF54631">
    <property type="entry name" value="CBS-domain pair"/>
    <property type="match status" value="1"/>
</dbReference>
<evidence type="ECO:0000313" key="13">
    <source>
        <dbReference type="EMBL" id="GAA0251093.1"/>
    </source>
</evidence>
<comment type="caution">
    <text evidence="13">The sequence shown here is derived from an EMBL/GenBank/DDBJ whole genome shotgun (WGS) entry which is preliminary data.</text>
</comment>
<organism evidence="13 14">
    <name type="scientific">Rhodanobacter caeni</name>
    <dbReference type="NCBI Taxonomy" id="657654"/>
    <lineage>
        <taxon>Bacteria</taxon>
        <taxon>Pseudomonadati</taxon>
        <taxon>Pseudomonadota</taxon>
        <taxon>Gammaproteobacteria</taxon>
        <taxon>Lysobacterales</taxon>
        <taxon>Rhodanobacteraceae</taxon>
        <taxon>Rhodanobacter</taxon>
    </lineage>
</organism>
<dbReference type="PROSITE" id="PS51371">
    <property type="entry name" value="CBS"/>
    <property type="match status" value="2"/>
</dbReference>
<keyword evidence="8" id="KW-0868">Chloride</keyword>
<evidence type="ECO:0000256" key="7">
    <source>
        <dbReference type="ARBA" id="ARBA00023173"/>
    </source>
</evidence>
<dbReference type="Gene3D" id="1.10.3080.10">
    <property type="entry name" value="Clc chloride channel"/>
    <property type="match status" value="1"/>
</dbReference>
<evidence type="ECO:0000259" key="12">
    <source>
        <dbReference type="PROSITE" id="PS51371"/>
    </source>
</evidence>
<feature type="transmembrane region" description="Helical" evidence="11">
    <location>
        <begin position="352"/>
        <end position="372"/>
    </location>
</feature>
<comment type="subcellular location">
    <subcellularLocation>
        <location evidence="1">Membrane</location>
        <topology evidence="1">Multi-pass membrane protein</topology>
    </subcellularLocation>
</comment>
<feature type="transmembrane region" description="Helical" evidence="11">
    <location>
        <begin position="206"/>
        <end position="231"/>
    </location>
</feature>
<dbReference type="InterPro" id="IPR001807">
    <property type="entry name" value="ClC"/>
</dbReference>
<feature type="domain" description="CBS" evidence="12">
    <location>
        <begin position="498"/>
        <end position="559"/>
    </location>
</feature>
<feature type="transmembrane region" description="Helical" evidence="11">
    <location>
        <begin position="443"/>
        <end position="463"/>
    </location>
</feature>
<keyword evidence="4 11" id="KW-1133">Transmembrane helix</keyword>
<dbReference type="EMBL" id="BAAAFO010000002">
    <property type="protein sequence ID" value="GAA0251093.1"/>
    <property type="molecule type" value="Genomic_DNA"/>
</dbReference>
<keyword evidence="2" id="KW-0813">Transport</keyword>
<dbReference type="Gene3D" id="3.10.580.10">
    <property type="entry name" value="CBS-domain"/>
    <property type="match status" value="1"/>
</dbReference>
<proteinExistence type="predicted"/>
<dbReference type="SUPFAM" id="SSF81340">
    <property type="entry name" value="Clc chloride channel"/>
    <property type="match status" value="1"/>
</dbReference>
<feature type="transmembrane region" description="Helical" evidence="11">
    <location>
        <begin position="50"/>
        <end position="75"/>
    </location>
</feature>
<feature type="transmembrane region" description="Helical" evidence="11">
    <location>
        <begin position="415"/>
        <end position="437"/>
    </location>
</feature>
<evidence type="ECO:0000256" key="6">
    <source>
        <dbReference type="ARBA" id="ARBA00023136"/>
    </source>
</evidence>
<evidence type="ECO:0000256" key="5">
    <source>
        <dbReference type="ARBA" id="ARBA00023065"/>
    </source>
</evidence>
<dbReference type="SMART" id="SM00116">
    <property type="entry name" value="CBS"/>
    <property type="match status" value="2"/>
</dbReference>
<dbReference type="InterPro" id="IPR014743">
    <property type="entry name" value="Cl-channel_core"/>
</dbReference>
<keyword evidence="9" id="KW-0407">Ion channel</keyword>
<feature type="transmembrane region" description="Helical" evidence="11">
    <location>
        <begin position="243"/>
        <end position="264"/>
    </location>
</feature>
<keyword evidence="14" id="KW-1185">Reference proteome</keyword>
<evidence type="ECO:0000256" key="3">
    <source>
        <dbReference type="ARBA" id="ARBA00022692"/>
    </source>
</evidence>
<dbReference type="InterPro" id="IPR000644">
    <property type="entry name" value="CBS_dom"/>
</dbReference>
<dbReference type="RefSeq" id="WP_343881883.1">
    <property type="nucleotide sequence ID" value="NZ_BAAAFO010000002.1"/>
</dbReference>
<feature type="transmembrane region" description="Helical" evidence="11">
    <location>
        <begin position="384"/>
        <end position="403"/>
    </location>
</feature>